<dbReference type="Pfam" id="PF08362">
    <property type="entry name" value="TetR_C_3"/>
    <property type="match status" value="1"/>
</dbReference>
<feature type="domain" description="HTH tetR-type" evidence="3">
    <location>
        <begin position="20"/>
        <end position="80"/>
    </location>
</feature>
<evidence type="ECO:0000313" key="5">
    <source>
        <dbReference type="Proteomes" id="UP000553963"/>
    </source>
</evidence>
<proteinExistence type="predicted"/>
<dbReference type="PROSITE" id="PS50977">
    <property type="entry name" value="HTH_TETR_2"/>
    <property type="match status" value="1"/>
</dbReference>
<dbReference type="PANTHER" id="PTHR30328:SF54">
    <property type="entry name" value="HTH-TYPE TRANSCRIPTIONAL REPRESSOR SCO4008"/>
    <property type="match status" value="1"/>
</dbReference>
<evidence type="ECO:0000256" key="2">
    <source>
        <dbReference type="PROSITE-ProRule" id="PRU00335"/>
    </source>
</evidence>
<keyword evidence="1 2" id="KW-0238">DNA-binding</keyword>
<dbReference type="AlphaFoldDB" id="A0A840AWH4"/>
<dbReference type="Proteomes" id="UP000553963">
    <property type="component" value="Unassembled WGS sequence"/>
</dbReference>
<accession>A0A840AWH4</accession>
<feature type="DNA-binding region" description="H-T-H motif" evidence="2">
    <location>
        <begin position="43"/>
        <end position="62"/>
    </location>
</feature>
<evidence type="ECO:0000313" key="4">
    <source>
        <dbReference type="EMBL" id="MBB3933498.1"/>
    </source>
</evidence>
<evidence type="ECO:0000256" key="1">
    <source>
        <dbReference type="ARBA" id="ARBA00023125"/>
    </source>
</evidence>
<dbReference type="InterPro" id="IPR013573">
    <property type="entry name" value="Tscrpt_reg_YcdC_C"/>
</dbReference>
<dbReference type="GO" id="GO:0045892">
    <property type="term" value="P:negative regulation of DNA-templated transcription"/>
    <property type="evidence" value="ECO:0007669"/>
    <property type="project" value="InterPro"/>
</dbReference>
<sequence length="216" mass="24522">MNPAGIARAHRTKKRTRIQEENEERILDAALEAFSSYGFRGATIDQIADLAGMTKPNLLYYFRRKDDIYLSVLRRTLEAWLQPLEALGDTDDPKAEIRAYLDRKLEMSRDNPKASRLYALEIMQGAPVIASVLSARLKDLVDDKVAVMRRWIAEGRMAPVDPHHLIFMIWATTQHYADFDVQVRAILGEAADDNRHFETATASLEAVFLTGLFGSR</sequence>
<dbReference type="EMBL" id="JACIDS010000006">
    <property type="protein sequence ID" value="MBB3933498.1"/>
    <property type="molecule type" value="Genomic_DNA"/>
</dbReference>
<dbReference type="PANTHER" id="PTHR30328">
    <property type="entry name" value="TRANSCRIPTIONAL REPRESSOR"/>
    <property type="match status" value="1"/>
</dbReference>
<dbReference type="Gene3D" id="1.10.357.10">
    <property type="entry name" value="Tetracycline Repressor, domain 2"/>
    <property type="match status" value="1"/>
</dbReference>
<dbReference type="Gene3D" id="1.10.10.60">
    <property type="entry name" value="Homeodomain-like"/>
    <property type="match status" value="1"/>
</dbReference>
<dbReference type="InterPro" id="IPR001647">
    <property type="entry name" value="HTH_TetR"/>
</dbReference>
<dbReference type="Pfam" id="PF00440">
    <property type="entry name" value="TetR_N"/>
    <property type="match status" value="1"/>
</dbReference>
<dbReference type="InterPro" id="IPR050109">
    <property type="entry name" value="HTH-type_TetR-like_transc_reg"/>
</dbReference>
<dbReference type="RefSeq" id="WP_183401143.1">
    <property type="nucleotide sequence ID" value="NZ_JACIDS010000006.1"/>
</dbReference>
<dbReference type="PRINTS" id="PR00455">
    <property type="entry name" value="HTHTETR"/>
</dbReference>
<organism evidence="4 5">
    <name type="scientific">Kaistia hirudinis</name>
    <dbReference type="NCBI Taxonomy" id="1293440"/>
    <lineage>
        <taxon>Bacteria</taxon>
        <taxon>Pseudomonadati</taxon>
        <taxon>Pseudomonadota</taxon>
        <taxon>Alphaproteobacteria</taxon>
        <taxon>Hyphomicrobiales</taxon>
        <taxon>Kaistiaceae</taxon>
        <taxon>Kaistia</taxon>
    </lineage>
</organism>
<reference evidence="4 5" key="1">
    <citation type="submission" date="2020-08" db="EMBL/GenBank/DDBJ databases">
        <title>Genomic Encyclopedia of Type Strains, Phase IV (KMG-IV): sequencing the most valuable type-strain genomes for metagenomic binning, comparative biology and taxonomic classification.</title>
        <authorList>
            <person name="Goeker M."/>
        </authorList>
    </citation>
    <scope>NUCLEOTIDE SEQUENCE [LARGE SCALE GENOMIC DNA]</scope>
    <source>
        <strain evidence="4 5">DSM 25966</strain>
    </source>
</reference>
<gene>
    <name evidence="4" type="ORF">GGR25_004571</name>
</gene>
<keyword evidence="5" id="KW-1185">Reference proteome</keyword>
<dbReference type="SUPFAM" id="SSF48498">
    <property type="entry name" value="Tetracyclin repressor-like, C-terminal domain"/>
    <property type="match status" value="1"/>
</dbReference>
<name>A0A840AWH4_9HYPH</name>
<dbReference type="SUPFAM" id="SSF46689">
    <property type="entry name" value="Homeodomain-like"/>
    <property type="match status" value="1"/>
</dbReference>
<dbReference type="InterPro" id="IPR036271">
    <property type="entry name" value="Tet_transcr_reg_TetR-rel_C_sf"/>
</dbReference>
<protein>
    <submittedName>
        <fullName evidence="4">TetR/AcrR family transcriptional regulator</fullName>
    </submittedName>
</protein>
<comment type="caution">
    <text evidence="4">The sequence shown here is derived from an EMBL/GenBank/DDBJ whole genome shotgun (WGS) entry which is preliminary data.</text>
</comment>
<evidence type="ECO:0000259" key="3">
    <source>
        <dbReference type="PROSITE" id="PS50977"/>
    </source>
</evidence>
<dbReference type="GO" id="GO:0003677">
    <property type="term" value="F:DNA binding"/>
    <property type="evidence" value="ECO:0007669"/>
    <property type="project" value="UniProtKB-UniRule"/>
</dbReference>
<dbReference type="InterPro" id="IPR009057">
    <property type="entry name" value="Homeodomain-like_sf"/>
</dbReference>